<dbReference type="GeneID" id="110085438"/>
<dbReference type="PROSITE" id="PS00967">
    <property type="entry name" value="NMU"/>
    <property type="match status" value="1"/>
</dbReference>
<evidence type="ECO:0000256" key="3">
    <source>
        <dbReference type="ARBA" id="ARBA00013514"/>
    </source>
</evidence>
<sequence length="178" mass="20184">MKVWAAANSLPCGLGGEMQKLHPSSLHPSGPLRMNQRPPSFPMKFLIYYMCIRQLASGFPHPFAGHLDESDIPKSERLAFCFSQWTELSNQPQVSSSVLDLCNSMFNSLKIQEENNQEIYKRFLFHYSRAQEPTQPLKDGESQMTAAELTKKDGLDTLGRPFFLFRPRNGRTVDNGGE</sequence>
<keyword evidence="7" id="KW-1185">Reference proteome</keyword>
<dbReference type="PANTHER" id="PTHR32414">
    <property type="entry name" value="NEUROMEDIN-S"/>
    <property type="match status" value="1"/>
</dbReference>
<organism evidence="7 8">
    <name type="scientific">Pogona vitticeps</name>
    <name type="common">central bearded dragon</name>
    <dbReference type="NCBI Taxonomy" id="103695"/>
    <lineage>
        <taxon>Eukaryota</taxon>
        <taxon>Metazoa</taxon>
        <taxon>Chordata</taxon>
        <taxon>Craniata</taxon>
        <taxon>Vertebrata</taxon>
        <taxon>Euteleostomi</taxon>
        <taxon>Lepidosauria</taxon>
        <taxon>Squamata</taxon>
        <taxon>Bifurcata</taxon>
        <taxon>Unidentata</taxon>
        <taxon>Episquamata</taxon>
        <taxon>Toxicofera</taxon>
        <taxon>Iguania</taxon>
        <taxon>Acrodonta</taxon>
        <taxon>Agamidae</taxon>
        <taxon>Amphibolurinae</taxon>
        <taxon>Pogona</taxon>
    </lineage>
</organism>
<evidence type="ECO:0000313" key="8">
    <source>
        <dbReference type="RefSeq" id="XP_020661292.2"/>
    </source>
</evidence>
<evidence type="ECO:0000256" key="6">
    <source>
        <dbReference type="ARBA" id="ARBA00022815"/>
    </source>
</evidence>
<dbReference type="InParanoid" id="A0A6J0UKQ8"/>
<evidence type="ECO:0000256" key="4">
    <source>
        <dbReference type="ARBA" id="ARBA00022525"/>
    </source>
</evidence>
<evidence type="ECO:0000256" key="2">
    <source>
        <dbReference type="ARBA" id="ARBA00009957"/>
    </source>
</evidence>
<keyword evidence="6" id="KW-0027">Amidation</keyword>
<comment type="similarity">
    <text evidence="2">Belongs to the NmU family.</text>
</comment>
<evidence type="ECO:0000256" key="5">
    <source>
        <dbReference type="ARBA" id="ARBA00022729"/>
    </source>
</evidence>
<protein>
    <recommendedName>
        <fullName evidence="3">Neuromedin-S</fullName>
    </recommendedName>
</protein>
<name>A0A6J0UKQ8_9SAUR</name>
<dbReference type="InterPro" id="IPR018070">
    <property type="entry name" value="Neuromedin-U_amidation-site"/>
</dbReference>
<dbReference type="InterPro" id="IPR043253">
    <property type="entry name" value="NmS"/>
</dbReference>
<gene>
    <name evidence="8" type="primary">NMS</name>
</gene>
<reference evidence="8" key="1">
    <citation type="submission" date="2025-08" db="UniProtKB">
        <authorList>
            <consortium name="RefSeq"/>
        </authorList>
    </citation>
    <scope>IDENTIFICATION</scope>
</reference>
<dbReference type="RefSeq" id="XP_020661292.2">
    <property type="nucleotide sequence ID" value="XM_020805633.2"/>
</dbReference>
<dbReference type="KEGG" id="pvt:110085438"/>
<comment type="subcellular location">
    <subcellularLocation>
        <location evidence="1">Secreted</location>
    </subcellularLocation>
</comment>
<dbReference type="CTD" id="129521"/>
<evidence type="ECO:0000256" key="1">
    <source>
        <dbReference type="ARBA" id="ARBA00004613"/>
    </source>
</evidence>
<proteinExistence type="inferred from homology"/>
<keyword evidence="5" id="KW-0732">Signal</keyword>
<evidence type="ECO:0000313" key="7">
    <source>
        <dbReference type="Proteomes" id="UP001652642"/>
    </source>
</evidence>
<accession>A0A6J0UKQ8</accession>
<dbReference type="GO" id="GO:0005576">
    <property type="term" value="C:extracellular region"/>
    <property type="evidence" value="ECO:0007669"/>
    <property type="project" value="UniProtKB-SubCell"/>
</dbReference>
<dbReference type="Proteomes" id="UP001652642">
    <property type="component" value="Chromosome 3"/>
</dbReference>
<keyword evidence="4" id="KW-0964">Secreted</keyword>
<dbReference type="PANTHER" id="PTHR32414:SF2">
    <property type="entry name" value="NEUROMEDIN-S"/>
    <property type="match status" value="1"/>
</dbReference>
<dbReference type="AlphaFoldDB" id="A0A6J0UKQ8"/>
<dbReference type="OrthoDB" id="9940794at2759"/>